<protein>
    <submittedName>
        <fullName evidence="2">DinB family protein</fullName>
    </submittedName>
</protein>
<name>A0A3E1NCJ4_9BACT</name>
<dbReference type="RefSeq" id="WP_116849840.1">
    <property type="nucleotide sequence ID" value="NZ_QTJU01000017.1"/>
</dbReference>
<dbReference type="InterPro" id="IPR024775">
    <property type="entry name" value="DinB-like"/>
</dbReference>
<keyword evidence="3" id="KW-1185">Reference proteome</keyword>
<gene>
    <name evidence="2" type="ORF">DXN05_23925</name>
</gene>
<feature type="domain" description="DinB-like" evidence="1">
    <location>
        <begin position="8"/>
        <end position="159"/>
    </location>
</feature>
<dbReference type="OrthoDB" id="679284at2"/>
<proteinExistence type="predicted"/>
<organism evidence="2 3">
    <name type="scientific">Deminuibacter soli</name>
    <dbReference type="NCBI Taxonomy" id="2291815"/>
    <lineage>
        <taxon>Bacteria</taxon>
        <taxon>Pseudomonadati</taxon>
        <taxon>Bacteroidota</taxon>
        <taxon>Chitinophagia</taxon>
        <taxon>Chitinophagales</taxon>
        <taxon>Chitinophagaceae</taxon>
        <taxon>Deminuibacter</taxon>
    </lineage>
</organism>
<evidence type="ECO:0000259" key="1">
    <source>
        <dbReference type="Pfam" id="PF12867"/>
    </source>
</evidence>
<dbReference type="Pfam" id="PF12867">
    <property type="entry name" value="DinB_2"/>
    <property type="match status" value="1"/>
</dbReference>
<reference evidence="2 3" key="1">
    <citation type="submission" date="2018-08" db="EMBL/GenBank/DDBJ databases">
        <title>Chitinophagaceae sp. K23C18032701, a novel bacterium isolated from forest soil.</title>
        <authorList>
            <person name="Wang C."/>
        </authorList>
    </citation>
    <scope>NUCLEOTIDE SEQUENCE [LARGE SCALE GENOMIC DNA]</scope>
    <source>
        <strain evidence="2 3">K23C18032701</strain>
    </source>
</reference>
<accession>A0A3E1NCJ4</accession>
<dbReference type="AlphaFoldDB" id="A0A3E1NCJ4"/>
<dbReference type="EMBL" id="QTJU01000017">
    <property type="protein sequence ID" value="RFM25660.1"/>
    <property type="molecule type" value="Genomic_DNA"/>
</dbReference>
<dbReference type="InterPro" id="IPR034660">
    <property type="entry name" value="DinB/YfiT-like"/>
</dbReference>
<evidence type="ECO:0000313" key="3">
    <source>
        <dbReference type="Proteomes" id="UP000261284"/>
    </source>
</evidence>
<dbReference type="Proteomes" id="UP000261284">
    <property type="component" value="Unassembled WGS sequence"/>
</dbReference>
<comment type="caution">
    <text evidence="2">The sequence shown here is derived from an EMBL/GenBank/DDBJ whole genome shotgun (WGS) entry which is preliminary data.</text>
</comment>
<dbReference type="Gene3D" id="1.20.120.450">
    <property type="entry name" value="dinb family like domain"/>
    <property type="match status" value="1"/>
</dbReference>
<dbReference type="SUPFAM" id="SSF109854">
    <property type="entry name" value="DinB/YfiT-like putative metalloenzymes"/>
    <property type="match status" value="1"/>
</dbReference>
<evidence type="ECO:0000313" key="2">
    <source>
        <dbReference type="EMBL" id="RFM25660.1"/>
    </source>
</evidence>
<sequence length="171" mass="19150">MNNDIANALDNTRKHLLSAIEVFTPAQFNRVPFENSWTPGQVAEHLLKADGGALEMIHGATAITDRQPDEKNEIVSAIFLDFNTKMKSPDFILPSSEPKDKNNMLQQLNDKLAGLAQAAREMDLTRTCTAFELPGLGLLTRLEWLNFANVHTRRHIHQLENIHKVTAGVIQ</sequence>